<feature type="domain" description="Peptidase S8/S53" evidence="7">
    <location>
        <begin position="196"/>
        <end position="448"/>
    </location>
</feature>
<dbReference type="Pfam" id="PF13620">
    <property type="entry name" value="CarboxypepD_reg"/>
    <property type="match status" value="4"/>
</dbReference>
<evidence type="ECO:0000259" key="7">
    <source>
        <dbReference type="Pfam" id="PF00082"/>
    </source>
</evidence>
<accession>A0A9X2G8N6</accession>
<dbReference type="SUPFAM" id="SSF49464">
    <property type="entry name" value="Carboxypeptidase regulatory domain-like"/>
    <property type="match status" value="3"/>
</dbReference>
<dbReference type="Gene3D" id="2.60.40.1120">
    <property type="entry name" value="Carboxypeptidase-like, regulatory domain"/>
    <property type="match status" value="4"/>
</dbReference>
<evidence type="ECO:0000313" key="9">
    <source>
        <dbReference type="Proteomes" id="UP001139493"/>
    </source>
</evidence>
<proteinExistence type="inferred from homology"/>
<feature type="active site" description="Charge relay system" evidence="5">
    <location>
        <position position="427"/>
    </location>
</feature>
<gene>
    <name evidence="8" type="ORF">APR03_004779</name>
</gene>
<dbReference type="RefSeq" id="WP_253839861.1">
    <property type="nucleotide sequence ID" value="NZ_JAMTCS010000018.1"/>
</dbReference>
<organism evidence="8 9">
    <name type="scientific">Promicromonospora thailandica</name>
    <dbReference type="NCBI Taxonomy" id="765201"/>
    <lineage>
        <taxon>Bacteria</taxon>
        <taxon>Bacillati</taxon>
        <taxon>Actinomycetota</taxon>
        <taxon>Actinomycetes</taxon>
        <taxon>Micrococcales</taxon>
        <taxon>Promicromonosporaceae</taxon>
        <taxon>Promicromonospora</taxon>
    </lineage>
</organism>
<dbReference type="InterPro" id="IPR008969">
    <property type="entry name" value="CarboxyPept-like_regulatory"/>
</dbReference>
<dbReference type="Proteomes" id="UP001139493">
    <property type="component" value="Unassembled WGS sequence"/>
</dbReference>
<dbReference type="GO" id="GO:0006508">
    <property type="term" value="P:proteolysis"/>
    <property type="evidence" value="ECO:0007669"/>
    <property type="project" value="UniProtKB-KW"/>
</dbReference>
<dbReference type="GO" id="GO:0030246">
    <property type="term" value="F:carbohydrate binding"/>
    <property type="evidence" value="ECO:0007669"/>
    <property type="project" value="InterPro"/>
</dbReference>
<evidence type="ECO:0000256" key="2">
    <source>
        <dbReference type="ARBA" id="ARBA00022670"/>
    </source>
</evidence>
<comment type="caution">
    <text evidence="8">The sequence shown here is derived from an EMBL/GenBank/DDBJ whole genome shotgun (WGS) entry which is preliminary data.</text>
</comment>
<feature type="active site" description="Charge relay system" evidence="5">
    <location>
        <position position="205"/>
    </location>
</feature>
<evidence type="ECO:0000256" key="3">
    <source>
        <dbReference type="ARBA" id="ARBA00022801"/>
    </source>
</evidence>
<feature type="active site" description="Charge relay system" evidence="5">
    <location>
        <position position="252"/>
    </location>
</feature>
<feature type="chain" id="PRO_5040910733" evidence="6">
    <location>
        <begin position="36"/>
        <end position="1362"/>
    </location>
</feature>
<dbReference type="EMBL" id="JAMTCS010000018">
    <property type="protein sequence ID" value="MCP2267402.1"/>
    <property type="molecule type" value="Genomic_DNA"/>
</dbReference>
<dbReference type="InterPro" id="IPR015500">
    <property type="entry name" value="Peptidase_S8_subtilisin-rel"/>
</dbReference>
<feature type="signal peptide" evidence="6">
    <location>
        <begin position="1"/>
        <end position="35"/>
    </location>
</feature>
<keyword evidence="3 5" id="KW-0378">Hydrolase</keyword>
<keyword evidence="4 5" id="KW-0720">Serine protease</keyword>
<dbReference type="Pfam" id="PF00082">
    <property type="entry name" value="Peptidase_S8"/>
    <property type="match status" value="1"/>
</dbReference>
<evidence type="ECO:0000256" key="6">
    <source>
        <dbReference type="SAM" id="SignalP"/>
    </source>
</evidence>
<protein>
    <submittedName>
        <fullName evidence="8">Serine protease, subtilisin family</fullName>
    </submittedName>
</protein>
<dbReference type="SUPFAM" id="SSF49452">
    <property type="entry name" value="Starch-binding domain-like"/>
    <property type="match status" value="1"/>
</dbReference>
<dbReference type="GO" id="GO:0004252">
    <property type="term" value="F:serine-type endopeptidase activity"/>
    <property type="evidence" value="ECO:0007669"/>
    <property type="project" value="UniProtKB-UniRule"/>
</dbReference>
<dbReference type="InterPro" id="IPR051048">
    <property type="entry name" value="Peptidase_S8/S53_subtilisin"/>
</dbReference>
<dbReference type="PANTHER" id="PTHR43399:SF4">
    <property type="entry name" value="CELL WALL-ASSOCIATED PROTEASE"/>
    <property type="match status" value="1"/>
</dbReference>
<dbReference type="InterPro" id="IPR036852">
    <property type="entry name" value="Peptidase_S8/S53_dom_sf"/>
</dbReference>
<dbReference type="PANTHER" id="PTHR43399">
    <property type="entry name" value="SUBTILISIN-RELATED"/>
    <property type="match status" value="1"/>
</dbReference>
<keyword evidence="2 5" id="KW-0645">Protease</keyword>
<evidence type="ECO:0000256" key="4">
    <source>
        <dbReference type="ARBA" id="ARBA00022825"/>
    </source>
</evidence>
<keyword evidence="6" id="KW-0732">Signal</keyword>
<evidence type="ECO:0000256" key="5">
    <source>
        <dbReference type="PROSITE-ProRule" id="PRU01240"/>
    </source>
</evidence>
<dbReference type="PROSITE" id="PS51892">
    <property type="entry name" value="SUBTILASE"/>
    <property type="match status" value="1"/>
</dbReference>
<sequence length="1362" mass="138913">MYRRRKIAGRATTAVTTALALLAASAATVAPAAVAQTVPTTTLTAADEPEEKFSSKVLAQLENKKTADFWIQFADKADLAPAEDIADWDERGQFVYDALRATAKKSQASVVKELTAAGAKYQSYWINNAIFVDDGSLELAESVATSTTVAGIHEQITMQYDKPVEKKASGEKSAAAVEWGLDAINAPEVWELGYTGAGITVANFDTGVDGAHPALQSKYRGFNADGTYDNDYNYFDIPGTCGDGAPCDSDQHGTHTMGTIVGGTGTNQIGVAPDATWIASNCIDNAGCEWDDYLANAQWFLAPTRTDGSDADPSKRPHVVSNSWGIPPGVNLPQDWMSAETQAWNAAGIFGAWAGGNEGPGCETGRFPGEFEHTYSVGAFDVNGAIASFSARGPGRNGTLLPNIAAPGVNVRSSIPGGGYANFSGTSMATPHLAGAIALLWSAAPSLVGDIEGTIALLDETAVDTSDLSCGGTPERNNVWGEGKLDVAALVDAAPTAGTGTVAGTVSDASGDPIPNASVVIDGERDRTVSTGADGTFSAAVLAGDYTVSASAFGYVTSPAAAVTVDVDETENVAITLEAAPTHAVTGTVHFEGSSEPVAGTPVTLRGSPFAPATTDADGRFAFADVPEGTYSLSVQLGGCAAPYDGELVVDGAEDVDIAIVPNVDAGGYSCSVTTADYRQGDTRVNLTGDDAATSVDLPFDFPLYGESYSRAFLTSNGHINFLGSTTNYSNVAIPATGQPNAALYPFWDDLVLDASAGVYSATTTVDGVPAYVLEWRNVRKYSPDTDRLNFSVTLLANGDVTFGYGALTDSSSAKGDSATVGVENAAGTVATQYSFNQAVLSEGLSITFDAPAVASVSGVVKDYNTKDVIEGADVTLTAADGSEVTATTGADGSYSALVSLGRYGVEIAADGYESLTKNANLTEEGGTVTVSGQLKAGQLTLSKTEIAASLAIGGSASRNIKITNTGSAPAEVNLGARDGGYVVLGGDTASTTGVVKGVQGKATAAKLPFSSGGSKADGLRSTASTGAATGKVAAASYPELAADEVTLSHSTSHEIVASSSVACPSGITKLLRTYTPGDFGITAGFQPTSVTFGIQEVATPSTTATVTLYTLSGAFTYANLTPIGSGQVTVTNDFGSWYTVPIDADAVIAPDDILVVEVAGAAIYVGGNPSAETSPTYLASDGCGTPEPTTADSLGFPDSNLVIDVTGEVAGAGGGVEWLDVQPPSFTLAPGKSVTAVATITAAVDQPGTYTASINVGNSTPYDVSPIAATMTVKAPSGWGKITGTVSGAGAPIEGAVVALDGVSYDVVLRTDADGTYSYWMQKSNAPLQVTVSADGFVPQTKKAQIVAGQTTVYNFGLTAL</sequence>
<dbReference type="InterPro" id="IPR000209">
    <property type="entry name" value="Peptidase_S8/S53_dom"/>
</dbReference>
<dbReference type="PRINTS" id="PR00723">
    <property type="entry name" value="SUBTILISIN"/>
</dbReference>
<dbReference type="SUPFAM" id="SSF52743">
    <property type="entry name" value="Subtilisin-like"/>
    <property type="match status" value="1"/>
</dbReference>
<comment type="similarity">
    <text evidence="1 5">Belongs to the peptidase S8 family.</text>
</comment>
<dbReference type="Gene3D" id="3.40.50.200">
    <property type="entry name" value="Peptidase S8/S53 domain"/>
    <property type="match status" value="1"/>
</dbReference>
<evidence type="ECO:0000256" key="1">
    <source>
        <dbReference type="ARBA" id="ARBA00011073"/>
    </source>
</evidence>
<evidence type="ECO:0000313" key="8">
    <source>
        <dbReference type="EMBL" id="MCP2267402.1"/>
    </source>
</evidence>
<dbReference type="InterPro" id="IPR013784">
    <property type="entry name" value="Carb-bd-like_fold"/>
</dbReference>
<reference evidence="8" key="1">
    <citation type="submission" date="2022-06" db="EMBL/GenBank/DDBJ databases">
        <title>Genomic Encyclopedia of Archaeal and Bacterial Type Strains, Phase II (KMG-II): from individual species to whole genera.</title>
        <authorList>
            <person name="Goeker M."/>
        </authorList>
    </citation>
    <scope>NUCLEOTIDE SEQUENCE</scope>
    <source>
        <strain evidence="8">DSM 26652</strain>
    </source>
</reference>
<name>A0A9X2G8N6_9MICO</name>
<keyword evidence="9" id="KW-1185">Reference proteome</keyword>